<dbReference type="EMBL" id="CP003155">
    <property type="protein sequence ID" value="AEV30506.1"/>
    <property type="molecule type" value="Genomic_DNA"/>
</dbReference>
<dbReference type="AlphaFoldDB" id="G8QVY2"/>
<evidence type="ECO:0000313" key="3">
    <source>
        <dbReference type="Proteomes" id="UP000005632"/>
    </source>
</evidence>
<protein>
    <submittedName>
        <fullName evidence="2">Uncharacterized protein</fullName>
    </submittedName>
</protein>
<dbReference type="Proteomes" id="UP000005632">
    <property type="component" value="Chromosome"/>
</dbReference>
<gene>
    <name evidence="2" type="ordered locus">SpiGrapes_2749</name>
</gene>
<dbReference type="RefSeq" id="WP_014271345.1">
    <property type="nucleotide sequence ID" value="NC_016633.1"/>
</dbReference>
<proteinExistence type="predicted"/>
<keyword evidence="3" id="KW-1185">Reference proteome</keyword>
<keyword evidence="1" id="KW-0732">Signal</keyword>
<evidence type="ECO:0000256" key="1">
    <source>
        <dbReference type="SAM" id="SignalP"/>
    </source>
</evidence>
<dbReference type="HOGENOM" id="CLU_1342543_0_0_12"/>
<feature type="chain" id="PRO_5003513973" evidence="1">
    <location>
        <begin position="20"/>
        <end position="204"/>
    </location>
</feature>
<accession>G8QVY2</accession>
<dbReference type="OrthoDB" id="370461at2"/>
<sequence length="204" mass="21718">MKKILVLLLAALLCSSLFAKPTANDVTVALAAITDSSICAVAAFLNNPKLELPGCQLFLRDGETLPYAISFSDSDIGTYLPLFQAAKKPAGTSFLDSLLNSAKGPLNDIALQYLTVHDWKLGHAHLDGVAVPYFGESSSLNGLMSAVMMGAPPTIAVATDVTIKGTRVSEPVRVEGVFLIHNDEDGYFEVKPVQLKINGVQKDV</sequence>
<feature type="signal peptide" evidence="1">
    <location>
        <begin position="1"/>
        <end position="19"/>
    </location>
</feature>
<organism evidence="2 3">
    <name type="scientific">Sphaerochaeta pleomorpha (strain ATCC BAA-1885 / DSM 22778 / Grapes)</name>
    <dbReference type="NCBI Taxonomy" id="158190"/>
    <lineage>
        <taxon>Bacteria</taxon>
        <taxon>Pseudomonadati</taxon>
        <taxon>Spirochaetota</taxon>
        <taxon>Spirochaetia</taxon>
        <taxon>Spirochaetales</taxon>
        <taxon>Sphaerochaetaceae</taxon>
        <taxon>Sphaerochaeta</taxon>
    </lineage>
</organism>
<evidence type="ECO:0000313" key="2">
    <source>
        <dbReference type="EMBL" id="AEV30506.1"/>
    </source>
</evidence>
<dbReference type="KEGG" id="sgp:SpiGrapes_2749"/>
<dbReference type="STRING" id="158190.SpiGrapes_2749"/>
<reference evidence="2 3" key="1">
    <citation type="submission" date="2011-11" db="EMBL/GenBank/DDBJ databases">
        <title>Complete sequence of Spirochaeta sp. grapes.</title>
        <authorList>
            <consortium name="US DOE Joint Genome Institute"/>
            <person name="Lucas S."/>
            <person name="Han J."/>
            <person name="Lapidus A."/>
            <person name="Cheng J.-F."/>
            <person name="Goodwin L."/>
            <person name="Pitluck S."/>
            <person name="Peters L."/>
            <person name="Ovchinnikova G."/>
            <person name="Munk A.C."/>
            <person name="Detter J.C."/>
            <person name="Han C."/>
            <person name="Tapia R."/>
            <person name="Land M."/>
            <person name="Hauser L."/>
            <person name="Kyrpides N."/>
            <person name="Ivanova N."/>
            <person name="Pagani I."/>
            <person name="Ritalahtilisa K."/>
            <person name="Loeffler F."/>
            <person name="Woyke T."/>
        </authorList>
    </citation>
    <scope>NUCLEOTIDE SEQUENCE [LARGE SCALE GENOMIC DNA]</scope>
    <source>
        <strain evidence="3">ATCC BAA-1885 / DSM 22778 / Grapes</strain>
    </source>
</reference>
<name>G8QVY2_SPHPG</name>